<proteinExistence type="predicted"/>
<comment type="caution">
    <text evidence="1">The sequence shown here is derived from an EMBL/GenBank/DDBJ whole genome shotgun (WGS) entry which is preliminary data.</text>
</comment>
<name>A0A6C8Y227_SALDZ</name>
<dbReference type="AlphaFoldDB" id="A0A6C8Y227"/>
<protein>
    <submittedName>
        <fullName evidence="1">Uncharacterized protein</fullName>
    </submittedName>
</protein>
<accession>A0A6C8Y227</accession>
<evidence type="ECO:0000313" key="1">
    <source>
        <dbReference type="EMBL" id="MIE72471.1"/>
    </source>
</evidence>
<reference evidence="1" key="1">
    <citation type="submission" date="2018-08" db="EMBL/GenBank/DDBJ databases">
        <authorList>
            <consortium name="GenomeTrakr network: Whole genome sequencing for foodborne pathogen traceback"/>
        </authorList>
    </citation>
    <scope>NUCLEOTIDE SEQUENCE [LARGE SCALE GENOMIC DNA]</scope>
    <source>
        <strain evidence="1">FMA0132</strain>
    </source>
</reference>
<sequence length="61" mass="6912">MVRIHHVLKHAVPASQCPGERILRDYSAHSAHILYSAQPADIRLFFLFPGNEFCIHPFGQA</sequence>
<organism evidence="1">
    <name type="scientific">Salmonella diarizonae</name>
    <dbReference type="NCBI Taxonomy" id="59204"/>
    <lineage>
        <taxon>Bacteria</taxon>
        <taxon>Pseudomonadati</taxon>
        <taxon>Pseudomonadota</taxon>
        <taxon>Gammaproteobacteria</taxon>
        <taxon>Enterobacterales</taxon>
        <taxon>Enterobacteriaceae</taxon>
        <taxon>Salmonella</taxon>
    </lineage>
</organism>
<dbReference type="EMBL" id="RSHK01000035">
    <property type="protein sequence ID" value="MIE72471.1"/>
    <property type="molecule type" value="Genomic_DNA"/>
</dbReference>
<gene>
    <name evidence="1" type="ORF">EL06_24515</name>
</gene>
<dbReference type="Proteomes" id="UP000885362">
    <property type="component" value="Unassembled WGS sequence"/>
</dbReference>